<dbReference type="Proteomes" id="UP000654075">
    <property type="component" value="Unassembled WGS sequence"/>
</dbReference>
<comment type="caution">
    <text evidence="3">The sequence shown here is derived from an EMBL/GenBank/DDBJ whole genome shotgun (WGS) entry which is preliminary data.</text>
</comment>
<evidence type="ECO:0000313" key="4">
    <source>
        <dbReference type="Proteomes" id="UP000654075"/>
    </source>
</evidence>
<evidence type="ECO:0000256" key="1">
    <source>
        <dbReference type="SAM" id="MobiDB-lite"/>
    </source>
</evidence>
<feature type="compositionally biased region" description="Low complexity" evidence="1">
    <location>
        <begin position="222"/>
        <end position="231"/>
    </location>
</feature>
<sequence length="395" mass="42894">MTQFLDARVYLAFLFVGTSSGWFTFNAILNLLANEPAVAKGGAMMGTLMLVGSIVSLSLAGVYLIWRLLWPRPGIFMEQCLTTLIVASSVASFVILLFGWDYGPPKFPLVILASVLGQSVGASSTLVLFPLVSTYYGGWLVAPIRAGTDLSSMITAFVSLAQNPTGDSNSFPTWVVFLIYALLSACGLAAWALILGRGIGLRVLEKGRPDASDAEENEDSAGSDSAGSDAAASEEKSTRQRCCAQLESLACPPSLRLPVALATVTQVTQWCLAMSFGQIGAMMTDPSSCDGSRGQFVWRVALTASQVLVPCCSLLSSFRRCPQWLFVVLKHSAIFFNSPGALCSLWYLALLLDESGWPVRLHLRVCSLRRAGRLHHHHGLQVHRRCRRYFREAET</sequence>
<name>A0A813EPK5_POLGL</name>
<protein>
    <submittedName>
        <fullName evidence="3">Uncharacterized protein</fullName>
    </submittedName>
</protein>
<keyword evidence="2" id="KW-1133">Transmembrane helix</keyword>
<feature type="region of interest" description="Disordered" evidence="1">
    <location>
        <begin position="210"/>
        <end position="231"/>
    </location>
</feature>
<feature type="transmembrane region" description="Helical" evidence="2">
    <location>
        <begin position="81"/>
        <end position="103"/>
    </location>
</feature>
<keyword evidence="2" id="KW-0472">Membrane</keyword>
<keyword evidence="4" id="KW-1185">Reference proteome</keyword>
<reference evidence="3" key="1">
    <citation type="submission" date="2021-02" db="EMBL/GenBank/DDBJ databases">
        <authorList>
            <person name="Dougan E. K."/>
            <person name="Rhodes N."/>
            <person name="Thang M."/>
            <person name="Chan C."/>
        </authorList>
    </citation>
    <scope>NUCLEOTIDE SEQUENCE</scope>
</reference>
<dbReference type="AlphaFoldDB" id="A0A813EPK5"/>
<dbReference type="OrthoDB" id="441176at2759"/>
<feature type="compositionally biased region" description="Acidic residues" evidence="1">
    <location>
        <begin position="212"/>
        <end position="221"/>
    </location>
</feature>
<evidence type="ECO:0000313" key="3">
    <source>
        <dbReference type="EMBL" id="CAE8603930.1"/>
    </source>
</evidence>
<keyword evidence="2" id="KW-0812">Transmembrane</keyword>
<feature type="transmembrane region" description="Helical" evidence="2">
    <location>
        <begin position="45"/>
        <end position="69"/>
    </location>
</feature>
<feature type="transmembrane region" description="Helical" evidence="2">
    <location>
        <begin position="109"/>
        <end position="132"/>
    </location>
</feature>
<feature type="transmembrane region" description="Helical" evidence="2">
    <location>
        <begin position="144"/>
        <end position="162"/>
    </location>
</feature>
<proteinExistence type="predicted"/>
<feature type="transmembrane region" description="Helical" evidence="2">
    <location>
        <begin position="9"/>
        <end position="33"/>
    </location>
</feature>
<dbReference type="EMBL" id="CAJNNV010015874">
    <property type="protein sequence ID" value="CAE8603930.1"/>
    <property type="molecule type" value="Genomic_DNA"/>
</dbReference>
<feature type="transmembrane region" description="Helical" evidence="2">
    <location>
        <begin position="174"/>
        <end position="196"/>
    </location>
</feature>
<evidence type="ECO:0000256" key="2">
    <source>
        <dbReference type="SAM" id="Phobius"/>
    </source>
</evidence>
<gene>
    <name evidence="3" type="ORF">PGLA1383_LOCUS22128</name>
</gene>
<organism evidence="3 4">
    <name type="scientific">Polarella glacialis</name>
    <name type="common">Dinoflagellate</name>
    <dbReference type="NCBI Taxonomy" id="89957"/>
    <lineage>
        <taxon>Eukaryota</taxon>
        <taxon>Sar</taxon>
        <taxon>Alveolata</taxon>
        <taxon>Dinophyceae</taxon>
        <taxon>Suessiales</taxon>
        <taxon>Suessiaceae</taxon>
        <taxon>Polarella</taxon>
    </lineage>
</organism>
<accession>A0A813EPK5</accession>